<reference evidence="11 12" key="1">
    <citation type="submission" date="2018-02" db="EMBL/GenBank/DDBJ databases">
        <authorList>
            <person name="Machado R.A."/>
        </authorList>
    </citation>
    <scope>NUCLEOTIDE SEQUENCE [LARGE SCALE GENOMIC DNA]</scope>
    <source>
        <strain evidence="11 12">DSM 23271</strain>
    </source>
</reference>
<keyword evidence="8 9" id="KW-0472">Membrane</keyword>
<dbReference type="GO" id="GO:0022857">
    <property type="term" value="F:transmembrane transporter activity"/>
    <property type="evidence" value="ECO:0007669"/>
    <property type="project" value="InterPro"/>
</dbReference>
<comment type="subcellular location">
    <subcellularLocation>
        <location evidence="1">Cell inner membrane</location>
        <topology evidence="1">Multi-pass membrane protein</topology>
    </subcellularLocation>
</comment>
<proteinExistence type="inferred from homology"/>
<dbReference type="CDD" id="cd17503">
    <property type="entry name" value="MFS_LmrB_MDR_like"/>
    <property type="match status" value="1"/>
</dbReference>
<gene>
    <name evidence="11" type="primary">emrB</name>
    <name evidence="11" type="ORF">C5470_13265</name>
</gene>
<feature type="transmembrane region" description="Helical" evidence="9">
    <location>
        <begin position="231"/>
        <end position="250"/>
    </location>
</feature>
<dbReference type="FunFam" id="1.20.1720.10:FF:000002">
    <property type="entry name" value="Multidrug resistance protein B"/>
    <property type="match status" value="1"/>
</dbReference>
<evidence type="ECO:0000256" key="9">
    <source>
        <dbReference type="SAM" id="Phobius"/>
    </source>
</evidence>
<feature type="transmembrane region" description="Helical" evidence="9">
    <location>
        <begin position="479"/>
        <end position="497"/>
    </location>
</feature>
<evidence type="ECO:0000256" key="6">
    <source>
        <dbReference type="ARBA" id="ARBA00022692"/>
    </source>
</evidence>
<evidence type="ECO:0000313" key="11">
    <source>
        <dbReference type="EMBL" id="NHB97316.1"/>
    </source>
</evidence>
<keyword evidence="5" id="KW-0997">Cell inner membrane</keyword>
<evidence type="ECO:0000256" key="2">
    <source>
        <dbReference type="ARBA" id="ARBA00008537"/>
    </source>
</evidence>
<protein>
    <submittedName>
        <fullName evidence="11">Multidrug efflux MFS transporter subunit EmrB</fullName>
    </submittedName>
</protein>
<dbReference type="Gene3D" id="1.20.1720.10">
    <property type="entry name" value="Multidrug resistance protein D"/>
    <property type="match status" value="1"/>
</dbReference>
<evidence type="ECO:0000313" key="12">
    <source>
        <dbReference type="Proteomes" id="UP000547931"/>
    </source>
</evidence>
<dbReference type="InterPro" id="IPR004638">
    <property type="entry name" value="EmrB-like"/>
</dbReference>
<feature type="transmembrane region" description="Helical" evidence="9">
    <location>
        <begin position="334"/>
        <end position="352"/>
    </location>
</feature>
<accession>A0A7X5QMW0</accession>
<name>A0A7X5QMW0_9GAMM</name>
<dbReference type="InterPro" id="IPR036259">
    <property type="entry name" value="MFS_trans_sf"/>
</dbReference>
<feature type="transmembrane region" description="Helical" evidence="9">
    <location>
        <begin position="364"/>
        <end position="389"/>
    </location>
</feature>
<feature type="transmembrane region" description="Helical" evidence="9">
    <location>
        <begin position="80"/>
        <end position="99"/>
    </location>
</feature>
<dbReference type="GO" id="GO:0015721">
    <property type="term" value="P:bile acid and bile salt transport"/>
    <property type="evidence" value="ECO:0007669"/>
    <property type="project" value="UniProtKB-ARBA"/>
</dbReference>
<evidence type="ECO:0000256" key="8">
    <source>
        <dbReference type="ARBA" id="ARBA00023136"/>
    </source>
</evidence>
<dbReference type="Pfam" id="PF07690">
    <property type="entry name" value="MFS_1"/>
    <property type="match status" value="1"/>
</dbReference>
<dbReference type="PANTHER" id="PTHR42718">
    <property type="entry name" value="MAJOR FACILITATOR SUPERFAMILY MULTIDRUG TRANSPORTER MFSC"/>
    <property type="match status" value="1"/>
</dbReference>
<evidence type="ECO:0000256" key="3">
    <source>
        <dbReference type="ARBA" id="ARBA00022448"/>
    </source>
</evidence>
<dbReference type="InterPro" id="IPR011701">
    <property type="entry name" value="MFS"/>
</dbReference>
<dbReference type="NCBIfam" id="TIGR00711">
    <property type="entry name" value="efflux_EmrB"/>
    <property type="match status" value="1"/>
</dbReference>
<keyword evidence="12" id="KW-1185">Reference proteome</keyword>
<sequence length="513" mass="56351">MTRQPLTGAKLAWMTIALSLATFMQVLDSTIANVAIPTIAGNLGSSNTQGLWVITSFGVANAISIPITGWLAKRLGEVKLFIWSTALFAIASWLCGISNSLGMLIFFRVIQGLVAGPLIPLSQSLLLNNYPPAKANMALALWSLTIIVAPIFGPILGGYISDNYHWGWIFFINVPVGIAIILIAMQTLKGRETQTEIKPIDTIGLMLLVIGVGCLQIMLDQGKELDWFNSTEIIILTVIAVIALICLTIWELTDDNPIIDLSLFKERNFTIGCLCLSLAYLLYFGTIVLLPQLLQEVFSYTATWAGLALAPVGLLPLIISPLIGKYGNSVDMRYIVTFSFVIYAVCYYWRAYTFEPGMDFAASAWPQFIQGLAIACFFMPLTTITLSGLRPERMASASSLSNFIRTLAGSIGTSLTATMWTQREAIHHSHFTEYINPYNPETQQIYQQLSALGMNNQQISAYLAKKITHQGLIISANEIFWLSAGVFLILIILVWLAKPPFTQGSKDNVSGAH</sequence>
<dbReference type="NCBIfam" id="NF000391">
    <property type="entry name" value="EmrB"/>
    <property type="match status" value="1"/>
</dbReference>
<feature type="transmembrane region" description="Helical" evidence="9">
    <location>
        <begin position="139"/>
        <end position="160"/>
    </location>
</feature>
<dbReference type="SUPFAM" id="SSF103473">
    <property type="entry name" value="MFS general substrate transporter"/>
    <property type="match status" value="1"/>
</dbReference>
<feature type="transmembrane region" description="Helical" evidence="9">
    <location>
        <begin position="200"/>
        <end position="219"/>
    </location>
</feature>
<keyword evidence="7 9" id="KW-1133">Transmembrane helix</keyword>
<feature type="transmembrane region" description="Helical" evidence="9">
    <location>
        <begin position="105"/>
        <end position="127"/>
    </location>
</feature>
<feature type="transmembrane region" description="Helical" evidence="9">
    <location>
        <begin position="166"/>
        <end position="188"/>
    </location>
</feature>
<evidence type="ECO:0000259" key="10">
    <source>
        <dbReference type="PROSITE" id="PS50850"/>
    </source>
</evidence>
<dbReference type="PANTHER" id="PTHR42718:SF9">
    <property type="entry name" value="MAJOR FACILITATOR SUPERFAMILY MULTIDRUG TRANSPORTER MFSC"/>
    <property type="match status" value="1"/>
</dbReference>
<dbReference type="RefSeq" id="WP_166289719.1">
    <property type="nucleotide sequence ID" value="NZ_CAWPIE010000014.1"/>
</dbReference>
<dbReference type="EMBL" id="PUJV01000014">
    <property type="protein sequence ID" value="NHB97316.1"/>
    <property type="molecule type" value="Genomic_DNA"/>
</dbReference>
<dbReference type="GO" id="GO:1990961">
    <property type="term" value="P:xenobiotic detoxification by transmembrane export across the plasma membrane"/>
    <property type="evidence" value="ECO:0007669"/>
    <property type="project" value="UniProtKB-ARBA"/>
</dbReference>
<dbReference type="InterPro" id="IPR020846">
    <property type="entry name" value="MFS_dom"/>
</dbReference>
<dbReference type="GO" id="GO:0005886">
    <property type="term" value="C:plasma membrane"/>
    <property type="evidence" value="ECO:0007669"/>
    <property type="project" value="UniProtKB-SubCell"/>
</dbReference>
<feature type="domain" description="Major facilitator superfamily (MFS) profile" evidence="10">
    <location>
        <begin position="14"/>
        <end position="502"/>
    </location>
</feature>
<dbReference type="Proteomes" id="UP000547931">
    <property type="component" value="Unassembled WGS sequence"/>
</dbReference>
<keyword evidence="4" id="KW-1003">Cell membrane</keyword>
<organism evidence="11 12">
    <name type="scientific">Photorhabdus stackebrandtii</name>
    <dbReference type="NCBI Taxonomy" id="1123042"/>
    <lineage>
        <taxon>Bacteria</taxon>
        <taxon>Pseudomonadati</taxon>
        <taxon>Pseudomonadota</taxon>
        <taxon>Gammaproteobacteria</taxon>
        <taxon>Enterobacterales</taxon>
        <taxon>Morganellaceae</taxon>
        <taxon>Photorhabdus</taxon>
    </lineage>
</organism>
<evidence type="ECO:0000256" key="7">
    <source>
        <dbReference type="ARBA" id="ARBA00022989"/>
    </source>
</evidence>
<feature type="transmembrane region" description="Helical" evidence="9">
    <location>
        <begin position="271"/>
        <end position="290"/>
    </location>
</feature>
<comment type="caution">
    <text evidence="11">The sequence shown here is derived from an EMBL/GenBank/DDBJ whole genome shotgun (WGS) entry which is preliminary data.</text>
</comment>
<dbReference type="Gene3D" id="1.20.1250.20">
    <property type="entry name" value="MFS general substrate transporter like domains"/>
    <property type="match status" value="1"/>
</dbReference>
<keyword evidence="3" id="KW-0813">Transport</keyword>
<evidence type="ECO:0000256" key="4">
    <source>
        <dbReference type="ARBA" id="ARBA00022475"/>
    </source>
</evidence>
<evidence type="ECO:0000256" key="5">
    <source>
        <dbReference type="ARBA" id="ARBA00022519"/>
    </source>
</evidence>
<dbReference type="PROSITE" id="PS50850">
    <property type="entry name" value="MFS"/>
    <property type="match status" value="1"/>
</dbReference>
<dbReference type="AlphaFoldDB" id="A0A7X5QMW0"/>
<comment type="similarity">
    <text evidence="2">Belongs to the major facilitator superfamily. EmrB family.</text>
</comment>
<keyword evidence="6 9" id="KW-0812">Transmembrane</keyword>
<feature type="transmembrane region" description="Helical" evidence="9">
    <location>
        <begin position="50"/>
        <end position="71"/>
    </location>
</feature>
<feature type="transmembrane region" description="Helical" evidence="9">
    <location>
        <begin position="302"/>
        <end position="322"/>
    </location>
</feature>
<evidence type="ECO:0000256" key="1">
    <source>
        <dbReference type="ARBA" id="ARBA00004429"/>
    </source>
</evidence>